<feature type="region of interest" description="Disordered" evidence="12">
    <location>
        <begin position="196"/>
        <end position="216"/>
    </location>
</feature>
<dbReference type="GO" id="GO:0017111">
    <property type="term" value="F:ribonucleoside triphosphate phosphatase activity"/>
    <property type="evidence" value="ECO:0007669"/>
    <property type="project" value="InterPro"/>
</dbReference>
<dbReference type="PANTHER" id="PTHR11067:SF9">
    <property type="entry name" value="INOSINE TRIPHOSPHATE PYROPHOSPHATASE"/>
    <property type="match status" value="1"/>
</dbReference>
<name>A0A095SK25_9GAMM</name>
<feature type="active site" description="Proton acceptor" evidence="10">
    <location>
        <position position="69"/>
    </location>
</feature>
<evidence type="ECO:0000256" key="6">
    <source>
        <dbReference type="ARBA" id="ARBA00022842"/>
    </source>
</evidence>
<feature type="binding site" evidence="10">
    <location>
        <begin position="8"/>
        <end position="13"/>
    </location>
    <ligand>
        <name>substrate</name>
    </ligand>
</feature>
<evidence type="ECO:0000256" key="4">
    <source>
        <dbReference type="ARBA" id="ARBA00022741"/>
    </source>
</evidence>
<keyword evidence="3 10" id="KW-0479">Metal-binding</keyword>
<evidence type="ECO:0000256" key="8">
    <source>
        <dbReference type="ARBA" id="ARBA00051875"/>
    </source>
</evidence>
<evidence type="ECO:0000313" key="13">
    <source>
        <dbReference type="EMBL" id="KGD64659.1"/>
    </source>
</evidence>
<dbReference type="InterPro" id="IPR002637">
    <property type="entry name" value="RdgB/HAM1"/>
</dbReference>
<comment type="catalytic activity">
    <reaction evidence="10">
        <text>ITP + H2O = IMP + diphosphate + H(+)</text>
        <dbReference type="Rhea" id="RHEA:29399"/>
        <dbReference type="ChEBI" id="CHEBI:15377"/>
        <dbReference type="ChEBI" id="CHEBI:15378"/>
        <dbReference type="ChEBI" id="CHEBI:33019"/>
        <dbReference type="ChEBI" id="CHEBI:58053"/>
        <dbReference type="ChEBI" id="CHEBI:61402"/>
        <dbReference type="EC" id="3.6.1.66"/>
    </reaction>
</comment>
<dbReference type="GO" id="GO:0005829">
    <property type="term" value="C:cytosol"/>
    <property type="evidence" value="ECO:0007669"/>
    <property type="project" value="TreeGrafter"/>
</dbReference>
<sequence>MEKIVLASGNKKKLAELQNLLMPLNIEVVAQSEFDVPEADETGTTFVENAIIKARNACKHTGLPAIADDSGIQVSALRGAPGVFSARFAGVDASDDKNNKLLVELLSDMPDVNRDARYVAVLVLMQHEDDATPIICQGTWEGEIVLEPQGDQGFGYDPHFLVPEKGCTAAQLPPQEKNAISHRGKAMAVLLEQLNSEQRHQSPRQGNGGAIGAVEQ</sequence>
<evidence type="ECO:0000256" key="9">
    <source>
        <dbReference type="ARBA" id="ARBA00052017"/>
    </source>
</evidence>
<feature type="binding site" evidence="10">
    <location>
        <position position="177"/>
    </location>
    <ligand>
        <name>substrate</name>
    </ligand>
</feature>
<dbReference type="GO" id="GO:0035870">
    <property type="term" value="F:dITP diphosphatase activity"/>
    <property type="evidence" value="ECO:0007669"/>
    <property type="project" value="UniProtKB-UniRule"/>
</dbReference>
<dbReference type="GO" id="GO:0036220">
    <property type="term" value="F:ITP diphosphatase activity"/>
    <property type="evidence" value="ECO:0007669"/>
    <property type="project" value="UniProtKB-UniRule"/>
</dbReference>
<comment type="similarity">
    <text evidence="1 10 11">Belongs to the HAM1 NTPase family.</text>
</comment>
<keyword evidence="7 10" id="KW-0546">Nucleotide metabolism</keyword>
<comment type="subunit">
    <text evidence="2 10">Homodimer.</text>
</comment>
<keyword evidence="4 10" id="KW-0547">Nucleotide-binding</keyword>
<dbReference type="PANTHER" id="PTHR11067">
    <property type="entry name" value="INOSINE TRIPHOSPHATE PYROPHOSPHATASE/HAM1 PROTEIN"/>
    <property type="match status" value="1"/>
</dbReference>
<feature type="binding site" evidence="10">
    <location>
        <position position="70"/>
    </location>
    <ligand>
        <name>substrate</name>
    </ligand>
</feature>
<reference evidence="13 14" key="1">
    <citation type="submission" date="2012-09" db="EMBL/GenBank/DDBJ databases">
        <title>Genome Sequence of alkane-degrading Bacterium Alcanivorax sp. 19-m-6.</title>
        <authorList>
            <person name="Lai Q."/>
            <person name="Shao Z."/>
        </authorList>
    </citation>
    <scope>NUCLEOTIDE SEQUENCE [LARGE SCALE GENOMIC DNA]</scope>
    <source>
        <strain evidence="13 14">19-m-6</strain>
    </source>
</reference>
<dbReference type="GO" id="GO:0000166">
    <property type="term" value="F:nucleotide binding"/>
    <property type="evidence" value="ECO:0007669"/>
    <property type="project" value="UniProtKB-KW"/>
</dbReference>
<evidence type="ECO:0000256" key="3">
    <source>
        <dbReference type="ARBA" id="ARBA00022723"/>
    </source>
</evidence>
<dbReference type="EMBL" id="ARXV01000007">
    <property type="protein sequence ID" value="KGD64659.1"/>
    <property type="molecule type" value="Genomic_DNA"/>
</dbReference>
<dbReference type="Proteomes" id="UP000029444">
    <property type="component" value="Unassembled WGS sequence"/>
</dbReference>
<protein>
    <recommendedName>
        <fullName evidence="10">dITP/XTP pyrophosphatase</fullName>
        <ecNumber evidence="10">3.6.1.66</ecNumber>
    </recommendedName>
    <alternativeName>
        <fullName evidence="10">Non-canonical purine NTP pyrophosphatase</fullName>
    </alternativeName>
    <alternativeName>
        <fullName evidence="10">Non-standard purine NTP pyrophosphatase</fullName>
    </alternativeName>
    <alternativeName>
        <fullName evidence="10">Nucleoside-triphosphate diphosphatase</fullName>
    </alternativeName>
    <alternativeName>
        <fullName evidence="10">Nucleoside-triphosphate pyrophosphatase</fullName>
        <shortName evidence="10">NTPase</shortName>
    </alternativeName>
</protein>
<accession>A0A095SK25</accession>
<evidence type="ECO:0000256" key="11">
    <source>
        <dbReference type="RuleBase" id="RU003781"/>
    </source>
</evidence>
<dbReference type="CDD" id="cd00515">
    <property type="entry name" value="HAM1"/>
    <property type="match status" value="1"/>
</dbReference>
<evidence type="ECO:0000256" key="12">
    <source>
        <dbReference type="SAM" id="MobiDB-lite"/>
    </source>
</evidence>
<comment type="function">
    <text evidence="10">Pyrophosphatase that catalyzes the hydrolysis of nucleoside triphosphates to their monophosphate derivatives, with a high preference for the non-canonical purine nucleotides XTP (xanthosine triphosphate), dITP (deoxyinosine triphosphate) and ITP. Seems to function as a house-cleaning enzyme that removes non-canonical purine nucleotides from the nucleotide pool, thus preventing their incorporation into DNA/RNA and avoiding chromosomal lesions.</text>
</comment>
<dbReference type="GO" id="GO:0036222">
    <property type="term" value="F:XTP diphosphatase activity"/>
    <property type="evidence" value="ECO:0007669"/>
    <property type="project" value="UniProtKB-UniRule"/>
</dbReference>
<evidence type="ECO:0000256" key="1">
    <source>
        <dbReference type="ARBA" id="ARBA00008023"/>
    </source>
</evidence>
<organism evidence="13 14">
    <name type="scientific">Alcanivorax nanhaiticus</name>
    <dbReference type="NCBI Taxonomy" id="1177154"/>
    <lineage>
        <taxon>Bacteria</taxon>
        <taxon>Pseudomonadati</taxon>
        <taxon>Pseudomonadota</taxon>
        <taxon>Gammaproteobacteria</taxon>
        <taxon>Oceanospirillales</taxon>
        <taxon>Alcanivoracaceae</taxon>
        <taxon>Alcanivorax</taxon>
    </lineage>
</organism>
<dbReference type="GO" id="GO:0009117">
    <property type="term" value="P:nucleotide metabolic process"/>
    <property type="evidence" value="ECO:0007669"/>
    <property type="project" value="UniProtKB-KW"/>
</dbReference>
<gene>
    <name evidence="13" type="ORF">Y5S_02025</name>
</gene>
<dbReference type="SUPFAM" id="SSF52972">
    <property type="entry name" value="ITPase-like"/>
    <property type="match status" value="1"/>
</dbReference>
<dbReference type="Gene3D" id="3.90.950.10">
    <property type="match status" value="1"/>
</dbReference>
<keyword evidence="5 10" id="KW-0378">Hydrolase</keyword>
<dbReference type="STRING" id="1177154.Y5S_02025"/>
<comment type="catalytic activity">
    <reaction evidence="9 10">
        <text>XTP + H2O = XMP + diphosphate + H(+)</text>
        <dbReference type="Rhea" id="RHEA:28610"/>
        <dbReference type="ChEBI" id="CHEBI:15377"/>
        <dbReference type="ChEBI" id="CHEBI:15378"/>
        <dbReference type="ChEBI" id="CHEBI:33019"/>
        <dbReference type="ChEBI" id="CHEBI:57464"/>
        <dbReference type="ChEBI" id="CHEBI:61314"/>
        <dbReference type="EC" id="3.6.1.66"/>
    </reaction>
</comment>
<dbReference type="InterPro" id="IPR029001">
    <property type="entry name" value="ITPase-like_fam"/>
</dbReference>
<dbReference type="eggNOG" id="COG0127">
    <property type="taxonomic scope" value="Bacteria"/>
</dbReference>
<dbReference type="NCBIfam" id="TIGR00042">
    <property type="entry name" value="RdgB/HAM1 family non-canonical purine NTP pyrophosphatase"/>
    <property type="match status" value="1"/>
</dbReference>
<dbReference type="GO" id="GO:0046872">
    <property type="term" value="F:metal ion binding"/>
    <property type="evidence" value="ECO:0007669"/>
    <property type="project" value="UniProtKB-KW"/>
</dbReference>
<dbReference type="AlphaFoldDB" id="A0A095SK25"/>
<feature type="binding site" evidence="10">
    <location>
        <position position="69"/>
    </location>
    <ligand>
        <name>Mg(2+)</name>
        <dbReference type="ChEBI" id="CHEBI:18420"/>
    </ligand>
</feature>
<feature type="binding site" evidence="10">
    <location>
        <begin position="154"/>
        <end position="157"/>
    </location>
    <ligand>
        <name>substrate</name>
    </ligand>
</feature>
<dbReference type="PATRIC" id="fig|1177154.3.peg.2059"/>
<evidence type="ECO:0000256" key="5">
    <source>
        <dbReference type="ARBA" id="ARBA00022801"/>
    </source>
</evidence>
<dbReference type="Pfam" id="PF01725">
    <property type="entry name" value="Ham1p_like"/>
    <property type="match status" value="1"/>
</dbReference>
<dbReference type="GO" id="GO:0009146">
    <property type="term" value="P:purine nucleoside triphosphate catabolic process"/>
    <property type="evidence" value="ECO:0007669"/>
    <property type="project" value="UniProtKB-UniRule"/>
</dbReference>
<comment type="caution">
    <text evidence="13">The sequence shown here is derived from an EMBL/GenBank/DDBJ whole genome shotgun (WGS) entry which is preliminary data.</text>
</comment>
<keyword evidence="6 10" id="KW-0460">Magnesium</keyword>
<evidence type="ECO:0000256" key="10">
    <source>
        <dbReference type="HAMAP-Rule" id="MF_01405"/>
    </source>
</evidence>
<dbReference type="FunFam" id="3.90.950.10:FF:000001">
    <property type="entry name" value="dITP/XTP pyrophosphatase"/>
    <property type="match status" value="1"/>
</dbReference>
<comment type="cofactor">
    <cofactor evidence="10">
        <name>Mg(2+)</name>
        <dbReference type="ChEBI" id="CHEBI:18420"/>
    </cofactor>
    <text evidence="10">Binds 1 Mg(2+) ion per subunit.</text>
</comment>
<dbReference type="InterPro" id="IPR020922">
    <property type="entry name" value="dITP/XTP_pyrophosphatase"/>
</dbReference>
<feature type="binding site" evidence="10">
    <location>
        <position position="40"/>
    </location>
    <ligand>
        <name>Mg(2+)</name>
        <dbReference type="ChEBI" id="CHEBI:18420"/>
    </ligand>
</feature>
<feature type="binding site" evidence="10">
    <location>
        <begin position="182"/>
        <end position="183"/>
    </location>
    <ligand>
        <name>substrate</name>
    </ligand>
</feature>
<proteinExistence type="inferred from homology"/>
<evidence type="ECO:0000256" key="2">
    <source>
        <dbReference type="ARBA" id="ARBA00011738"/>
    </source>
</evidence>
<dbReference type="RefSeq" id="WP_052041521.1">
    <property type="nucleotide sequence ID" value="NZ_ARXV01000007.1"/>
</dbReference>
<comment type="catalytic activity">
    <reaction evidence="8 10">
        <text>dITP + H2O = dIMP + diphosphate + H(+)</text>
        <dbReference type="Rhea" id="RHEA:28342"/>
        <dbReference type="ChEBI" id="CHEBI:15377"/>
        <dbReference type="ChEBI" id="CHEBI:15378"/>
        <dbReference type="ChEBI" id="CHEBI:33019"/>
        <dbReference type="ChEBI" id="CHEBI:61194"/>
        <dbReference type="ChEBI" id="CHEBI:61382"/>
        <dbReference type="EC" id="3.6.1.66"/>
    </reaction>
</comment>
<evidence type="ECO:0000313" key="14">
    <source>
        <dbReference type="Proteomes" id="UP000029444"/>
    </source>
</evidence>
<evidence type="ECO:0000256" key="7">
    <source>
        <dbReference type="ARBA" id="ARBA00023080"/>
    </source>
</evidence>
<dbReference type="EC" id="3.6.1.66" evidence="10"/>
<keyword evidence="14" id="KW-1185">Reference proteome</keyword>
<dbReference type="HAMAP" id="MF_01405">
    <property type="entry name" value="Non_canon_purine_NTPase"/>
    <property type="match status" value="1"/>
</dbReference>
<dbReference type="OrthoDB" id="9807456at2"/>
<feature type="compositionally biased region" description="Gly residues" evidence="12">
    <location>
        <begin position="206"/>
        <end position="216"/>
    </location>
</feature>